<evidence type="ECO:0000313" key="4">
    <source>
        <dbReference type="Proteomes" id="UP000663834"/>
    </source>
</evidence>
<dbReference type="AlphaFoldDB" id="A0A815FFQ5"/>
<dbReference type="Proteomes" id="UP000663834">
    <property type="component" value="Unassembled WGS sequence"/>
</dbReference>
<name>A0A815FFQ5_9BILA</name>
<reference evidence="1" key="1">
    <citation type="submission" date="2021-02" db="EMBL/GenBank/DDBJ databases">
        <authorList>
            <person name="Nowell W R."/>
        </authorList>
    </citation>
    <scope>NUCLEOTIDE SEQUENCE</scope>
</reference>
<comment type="caution">
    <text evidence="1">The sequence shown here is derived from an EMBL/GenBank/DDBJ whole genome shotgun (WGS) entry which is preliminary data.</text>
</comment>
<sequence length="59" mass="6641">ADQFLQNTAKRHKLADLNVGDNVLIPVPDVDRDPTDARNVLAVVMEMKDDKYKLGVFDD</sequence>
<dbReference type="EMBL" id="CAJOBJ010227570">
    <property type="protein sequence ID" value="CAF5047319.1"/>
    <property type="molecule type" value="Genomic_DNA"/>
</dbReference>
<evidence type="ECO:0000313" key="2">
    <source>
        <dbReference type="EMBL" id="CAF5047319.1"/>
    </source>
</evidence>
<feature type="non-terminal residue" evidence="1">
    <location>
        <position position="1"/>
    </location>
</feature>
<dbReference type="EMBL" id="CAJNOW010001629">
    <property type="protein sequence ID" value="CAF1322847.1"/>
    <property type="molecule type" value="Genomic_DNA"/>
</dbReference>
<dbReference type="EMBL" id="CAJOBJ010230080">
    <property type="protein sequence ID" value="CAF5052814.1"/>
    <property type="molecule type" value="Genomic_DNA"/>
</dbReference>
<feature type="non-terminal residue" evidence="1">
    <location>
        <position position="59"/>
    </location>
</feature>
<dbReference type="OrthoDB" id="6773637at2759"/>
<proteinExistence type="predicted"/>
<organism evidence="1 4">
    <name type="scientific">Rotaria magnacalcarata</name>
    <dbReference type="NCBI Taxonomy" id="392030"/>
    <lineage>
        <taxon>Eukaryota</taxon>
        <taxon>Metazoa</taxon>
        <taxon>Spiralia</taxon>
        <taxon>Gnathifera</taxon>
        <taxon>Rotifera</taxon>
        <taxon>Eurotatoria</taxon>
        <taxon>Bdelloidea</taxon>
        <taxon>Philodinida</taxon>
        <taxon>Philodinidae</taxon>
        <taxon>Rotaria</taxon>
    </lineage>
</organism>
<dbReference type="Proteomes" id="UP000681720">
    <property type="component" value="Unassembled WGS sequence"/>
</dbReference>
<protein>
    <submittedName>
        <fullName evidence="1">Uncharacterized protein</fullName>
    </submittedName>
</protein>
<gene>
    <name evidence="2" type="ORF">GIL414_LOCUS59760</name>
    <name evidence="3" type="ORF">GIL414_LOCUS60065</name>
    <name evidence="1" type="ORF">KQP761_LOCUS5832</name>
</gene>
<accession>A0A815FFQ5</accession>
<evidence type="ECO:0000313" key="1">
    <source>
        <dbReference type="EMBL" id="CAF1322847.1"/>
    </source>
</evidence>
<evidence type="ECO:0000313" key="3">
    <source>
        <dbReference type="EMBL" id="CAF5052814.1"/>
    </source>
</evidence>